<dbReference type="Pfam" id="PF00561">
    <property type="entry name" value="Abhydrolase_1"/>
    <property type="match status" value="1"/>
</dbReference>
<dbReference type="PANTHER" id="PTHR10794">
    <property type="entry name" value="ABHYDROLASE DOMAIN-CONTAINING PROTEIN"/>
    <property type="match status" value="1"/>
</dbReference>
<dbReference type="STRING" id="74557.A0A1V9ZD59"/>
<dbReference type="EMBL" id="JNBS01002005">
    <property type="protein sequence ID" value="OQR95934.1"/>
    <property type="molecule type" value="Genomic_DNA"/>
</dbReference>
<keyword evidence="4" id="KW-0378">Hydrolase</keyword>
<dbReference type="Proteomes" id="UP000243217">
    <property type="component" value="Unassembled WGS sequence"/>
</dbReference>
<dbReference type="OrthoDB" id="247542at2759"/>
<keyword evidence="5" id="KW-1185">Reference proteome</keyword>
<accession>A0A1V9ZD59</accession>
<feature type="active site" description="Charge relay system" evidence="2">
    <location>
        <position position="181"/>
    </location>
</feature>
<evidence type="ECO:0000256" key="1">
    <source>
        <dbReference type="ARBA" id="ARBA00010884"/>
    </source>
</evidence>
<keyword evidence="4" id="KW-0645">Protease</keyword>
<proteinExistence type="inferred from homology"/>
<evidence type="ECO:0000313" key="4">
    <source>
        <dbReference type="EMBL" id="OQR95934.1"/>
    </source>
</evidence>
<name>A0A1V9ZD59_9STRA</name>
<reference evidence="4 5" key="1">
    <citation type="journal article" date="2014" name="Genome Biol. Evol.">
        <title>The secreted proteins of Achlya hypogyna and Thraustotheca clavata identify the ancestral oomycete secretome and reveal gene acquisitions by horizontal gene transfer.</title>
        <authorList>
            <person name="Misner I."/>
            <person name="Blouin N."/>
            <person name="Leonard G."/>
            <person name="Richards T.A."/>
            <person name="Lane C.E."/>
        </authorList>
    </citation>
    <scope>NUCLEOTIDE SEQUENCE [LARGE SCALE GENOMIC DNA]</scope>
    <source>
        <strain evidence="4 5">ATCC 34112</strain>
    </source>
</reference>
<dbReference type="PANTHER" id="PTHR10794:SF84">
    <property type="entry name" value="ESTERASE_LIPASE_THIOESTERASE FAMILY PROTEIN"/>
    <property type="match status" value="1"/>
</dbReference>
<evidence type="ECO:0000259" key="3">
    <source>
        <dbReference type="Pfam" id="PF00561"/>
    </source>
</evidence>
<dbReference type="GO" id="GO:0047372">
    <property type="term" value="F:monoacylglycerol lipase activity"/>
    <property type="evidence" value="ECO:0007669"/>
    <property type="project" value="TreeGrafter"/>
</dbReference>
<organism evidence="4 5">
    <name type="scientific">Thraustotheca clavata</name>
    <dbReference type="NCBI Taxonomy" id="74557"/>
    <lineage>
        <taxon>Eukaryota</taxon>
        <taxon>Sar</taxon>
        <taxon>Stramenopiles</taxon>
        <taxon>Oomycota</taxon>
        <taxon>Saprolegniomycetes</taxon>
        <taxon>Saprolegniales</taxon>
        <taxon>Achlyaceae</taxon>
        <taxon>Thraustotheca</taxon>
    </lineage>
</organism>
<evidence type="ECO:0000256" key="2">
    <source>
        <dbReference type="PIRSR" id="PIRSR005211-1"/>
    </source>
</evidence>
<gene>
    <name evidence="4" type="ORF">THRCLA_07451</name>
</gene>
<protein>
    <submittedName>
        <fullName evidence="4">Serine protease family S33</fullName>
    </submittedName>
</protein>
<dbReference type="InterPro" id="IPR029058">
    <property type="entry name" value="AB_hydrolase_fold"/>
</dbReference>
<feature type="active site" description="Charge relay system" evidence="2">
    <location>
        <position position="342"/>
    </location>
</feature>
<comment type="similarity">
    <text evidence="1">Belongs to the AB hydrolase superfamily. AB hydrolase 4 family.</text>
</comment>
<feature type="active site" description="Charge relay system" evidence="2">
    <location>
        <position position="313"/>
    </location>
</feature>
<feature type="domain" description="AB hydrolase-1" evidence="3">
    <location>
        <begin position="100"/>
        <end position="348"/>
    </location>
</feature>
<dbReference type="GO" id="GO:0008233">
    <property type="term" value="F:peptidase activity"/>
    <property type="evidence" value="ECO:0007669"/>
    <property type="project" value="UniProtKB-KW"/>
</dbReference>
<evidence type="ECO:0000313" key="5">
    <source>
        <dbReference type="Proteomes" id="UP000243217"/>
    </source>
</evidence>
<comment type="caution">
    <text evidence="4">The sequence shown here is derived from an EMBL/GenBank/DDBJ whole genome shotgun (WGS) entry which is preliminary data.</text>
</comment>
<dbReference type="PIRSF" id="PIRSF005211">
    <property type="entry name" value="Ab_hydro_YheT"/>
    <property type="match status" value="1"/>
</dbReference>
<dbReference type="AlphaFoldDB" id="A0A1V9ZD59"/>
<dbReference type="InterPro" id="IPR050960">
    <property type="entry name" value="AB_hydrolase_4_sf"/>
</dbReference>
<dbReference type="InterPro" id="IPR012020">
    <property type="entry name" value="ABHD4"/>
</dbReference>
<dbReference type="Gene3D" id="3.40.50.1820">
    <property type="entry name" value="alpha/beta hydrolase"/>
    <property type="match status" value="1"/>
</dbReference>
<dbReference type="InterPro" id="IPR000073">
    <property type="entry name" value="AB_hydrolase_1"/>
</dbReference>
<dbReference type="GO" id="GO:0034338">
    <property type="term" value="F:short-chain carboxylesterase activity"/>
    <property type="evidence" value="ECO:0007669"/>
    <property type="project" value="TreeGrafter"/>
</dbReference>
<dbReference type="GO" id="GO:0006508">
    <property type="term" value="P:proteolysis"/>
    <property type="evidence" value="ECO:0007669"/>
    <property type="project" value="UniProtKB-KW"/>
</dbReference>
<dbReference type="SUPFAM" id="SSF53474">
    <property type="entry name" value="alpha/beta-Hydrolases"/>
    <property type="match status" value="1"/>
</dbReference>
<sequence>MPKDRKPQLVVHEDPLALCNSLLAQLPSLHEDFKPIWLLPNGHVQTIMTHAMNIVPRHVVYYHRQLVELSDGGTVSLDWATLKKSRISLPTILNQTNQLTIVLMHGLGGGSHESYIQLTAKCCLEAGYRVVVMNARGCAATPVTTPKLVCPAFTSDVKEVVAHLREKYVPMSTPLIAIGYSLGANILLKYVGEEGTNCLLTAAISLANPYDLVLTTAHLANSWWHRQIYNKALTSGLVKLVFKKSDAHKILKRESNVNLKQLSKSRILEDFDKAYSCQVFGYATPLDIYKDASSTQYINTISIPTLCISSLDDPICPKEAIPYEECRSNPNVILAVTKNGGHLGYYTKLKFNTWYIDTIIQFSKAIEQTMPPKSTPNPLDLENIVITPHN</sequence>